<dbReference type="PANTHER" id="PTHR11102">
    <property type="entry name" value="SEL-1-LIKE PROTEIN"/>
    <property type="match status" value="1"/>
</dbReference>
<keyword evidence="3" id="KW-1185">Reference proteome</keyword>
<dbReference type="SMART" id="SM00671">
    <property type="entry name" value="SEL1"/>
    <property type="match status" value="14"/>
</dbReference>
<proteinExistence type="predicted"/>
<feature type="coiled-coil region" evidence="1">
    <location>
        <begin position="220"/>
        <end position="247"/>
    </location>
</feature>
<dbReference type="Proteomes" id="UP001242368">
    <property type="component" value="Unassembled WGS sequence"/>
</dbReference>
<gene>
    <name evidence="2" type="ORF">QW060_12940</name>
</gene>
<dbReference type="RefSeq" id="WP_290363903.1">
    <property type="nucleotide sequence ID" value="NZ_JAUFQU010000001.1"/>
</dbReference>
<dbReference type="SUPFAM" id="SSF81901">
    <property type="entry name" value="HCP-like"/>
    <property type="match status" value="3"/>
</dbReference>
<organism evidence="2 3">
    <name type="scientific">Paenimyroides ceti</name>
    <dbReference type="NCBI Taxonomy" id="395087"/>
    <lineage>
        <taxon>Bacteria</taxon>
        <taxon>Pseudomonadati</taxon>
        <taxon>Bacteroidota</taxon>
        <taxon>Flavobacteriia</taxon>
        <taxon>Flavobacteriales</taxon>
        <taxon>Flavobacteriaceae</taxon>
        <taxon>Paenimyroides</taxon>
    </lineage>
</organism>
<reference evidence="3" key="1">
    <citation type="journal article" date="2019" name="Int. J. Syst. Evol. Microbiol.">
        <title>The Global Catalogue of Microorganisms (GCM) 10K type strain sequencing project: providing services to taxonomists for standard genome sequencing and annotation.</title>
        <authorList>
            <consortium name="The Broad Institute Genomics Platform"/>
            <consortium name="The Broad Institute Genome Sequencing Center for Infectious Disease"/>
            <person name="Wu L."/>
            <person name="Ma J."/>
        </authorList>
    </citation>
    <scope>NUCLEOTIDE SEQUENCE [LARGE SCALE GENOMIC DNA]</scope>
    <source>
        <strain evidence="3">CECT 7184</strain>
    </source>
</reference>
<evidence type="ECO:0000256" key="1">
    <source>
        <dbReference type="SAM" id="Coils"/>
    </source>
</evidence>
<name>A0ABT8CUT9_9FLAO</name>
<evidence type="ECO:0000313" key="3">
    <source>
        <dbReference type="Proteomes" id="UP001242368"/>
    </source>
</evidence>
<dbReference type="PANTHER" id="PTHR11102:SF160">
    <property type="entry name" value="ERAD-ASSOCIATED E3 UBIQUITIN-PROTEIN LIGASE COMPONENT HRD3"/>
    <property type="match status" value="1"/>
</dbReference>
<dbReference type="InterPro" id="IPR011990">
    <property type="entry name" value="TPR-like_helical_dom_sf"/>
</dbReference>
<keyword evidence="1" id="KW-0175">Coiled coil</keyword>
<sequence length="836" mass="96064">MKISEKYDAYLKSTDTENVLFIIESLTRDNISDPEKWFEGLSHFEFILHHFDLTDVNYLKRAIELFELLTYDGADFKASVYLEEEDYAFFIRKVSELSERFGVYYPEAYIENGIQHVVCRRGYRDAEKTNEQFSKAKIAGLEIADAITNYYNYIGLLKDTDKETAKKNLEQLAAQGNHWGLIYSCYLRIWTDEWETILDDAAPLQNHPDDKIRKHYLQIAQGYYRRAQNTEKQREILEETIEKYNSSYARFILADIKIAEAGPDASISEELQELQNAFEYGIIDAAVSLALHLLPKHQEPSKEEFSASLKWFEYAWKYGSDYAGYRLAYLYLYNPLLENIPTGLSLMEEAAKGSSIDAKIELAELYLEGKVTEPNEIKALQLFTEMHEDGIAYASYRLGNFAEYGVNAQATEFDLNKAFEYYKIAADKNLPQALYQVGRYLKYGYNEIAPDVEASLPYLQKAAEYDNAQALTEMGLIEETKETPDYAKAFEYFDKAAAIGYPYANYLKGLYLENDYHQSGERDEQTAFECYNYAAQYNDVNALYETGRCYKYGIGIDENPDMAIHYLQQAADANHAKALTELALCYESGYGVAEDRQKAVDLMTQAAEMGYFYAEYVVGRYYLHGFVEQDSQKGLQWLNKVAETGYPYALLELGDYYFYDYDRLDTYDKAFPYYEQAAQQNVLTEGYGMCFEFGIGTEENLSRAYTEYLKAAEYGNVAAKFRLGRAYYFGIGTEKDEATAFRWFNEAAQQGNIYAQYYAGIQLLEGQGTVPNPQQAVSYFTEASEAGYADAQYSLANCYLMGEGVDENEAQAVYWFEKAAENGHEEAIKLTKKKRR</sequence>
<dbReference type="Gene3D" id="1.25.40.10">
    <property type="entry name" value="Tetratricopeptide repeat domain"/>
    <property type="match status" value="3"/>
</dbReference>
<dbReference type="Pfam" id="PF08238">
    <property type="entry name" value="Sel1"/>
    <property type="match status" value="14"/>
</dbReference>
<accession>A0ABT8CUT9</accession>
<dbReference type="InterPro" id="IPR006597">
    <property type="entry name" value="Sel1-like"/>
</dbReference>
<comment type="caution">
    <text evidence="2">The sequence shown here is derived from an EMBL/GenBank/DDBJ whole genome shotgun (WGS) entry which is preliminary data.</text>
</comment>
<dbReference type="EMBL" id="JAUFQU010000001">
    <property type="protein sequence ID" value="MDN3708015.1"/>
    <property type="molecule type" value="Genomic_DNA"/>
</dbReference>
<dbReference type="InterPro" id="IPR050767">
    <property type="entry name" value="Sel1_AlgK"/>
</dbReference>
<evidence type="ECO:0000313" key="2">
    <source>
        <dbReference type="EMBL" id="MDN3708015.1"/>
    </source>
</evidence>
<protein>
    <submittedName>
        <fullName evidence="2">SEL1-like repeat protein</fullName>
    </submittedName>
</protein>